<dbReference type="GO" id="GO:0006465">
    <property type="term" value="P:signal peptide processing"/>
    <property type="evidence" value="ECO:0007669"/>
    <property type="project" value="InterPro"/>
</dbReference>
<dbReference type="OrthoDB" id="308440at2759"/>
<dbReference type="GeneID" id="110255059"/>
<comment type="subunit">
    <text evidence="2">Heterodimer of 2 subunits, IMMPL1 and IMMPL2.</text>
</comment>
<evidence type="ECO:0000256" key="7">
    <source>
        <dbReference type="ARBA" id="ARBA00038445"/>
    </source>
</evidence>
<dbReference type="GO" id="GO:0042720">
    <property type="term" value="C:mitochondrial inner membrane peptidase complex"/>
    <property type="evidence" value="ECO:0007669"/>
    <property type="project" value="TreeGrafter"/>
</dbReference>
<dbReference type="Proteomes" id="UP000887567">
    <property type="component" value="Unplaced"/>
</dbReference>
<evidence type="ECO:0000313" key="10">
    <source>
        <dbReference type="EnsemblMetazoa" id="XP_028512449.1"/>
    </source>
</evidence>
<dbReference type="EC" id="3.4.21.-" evidence="8"/>
<dbReference type="SUPFAM" id="SSF51306">
    <property type="entry name" value="LexA/Signal peptidase"/>
    <property type="match status" value="1"/>
</dbReference>
<name>A0A913YBM8_EXADI</name>
<keyword evidence="8" id="KW-0645">Protease</keyword>
<dbReference type="PANTHER" id="PTHR12383:SF16">
    <property type="entry name" value="MITOCHONDRIAL INNER MEMBRANE PROTEASE SUBUNIT 1"/>
    <property type="match status" value="1"/>
</dbReference>
<organism evidence="10 11">
    <name type="scientific">Exaiptasia diaphana</name>
    <name type="common">Tropical sea anemone</name>
    <name type="synonym">Aiptasia pulchella</name>
    <dbReference type="NCBI Taxonomy" id="2652724"/>
    <lineage>
        <taxon>Eukaryota</taxon>
        <taxon>Metazoa</taxon>
        <taxon>Cnidaria</taxon>
        <taxon>Anthozoa</taxon>
        <taxon>Hexacorallia</taxon>
        <taxon>Actiniaria</taxon>
        <taxon>Aiptasiidae</taxon>
        <taxon>Exaiptasia</taxon>
    </lineage>
</organism>
<evidence type="ECO:0000256" key="1">
    <source>
        <dbReference type="ARBA" id="ARBA00004273"/>
    </source>
</evidence>
<sequence>MLPTLNSQSSGDVVITERVTRNLHLLKRGDITIVRSPQDPTSCCCKRIAAMVSYFVSLFLNKYLIFCKLLLTLKAQFAPSSFVHICYCYDLHKVLISVNLLKISSQVPKGHVWLLGDNPDDSTDSRDYGPVPYGLIRGRVCFKVWPLSEFGRIE</sequence>
<keyword evidence="4 8" id="KW-0378">Hydrolase</keyword>
<evidence type="ECO:0000256" key="4">
    <source>
        <dbReference type="ARBA" id="ARBA00022801"/>
    </source>
</evidence>
<dbReference type="NCBIfam" id="TIGR02227">
    <property type="entry name" value="sigpep_I_bact"/>
    <property type="match status" value="1"/>
</dbReference>
<dbReference type="EnsemblMetazoa" id="XM_028656648.1">
    <property type="protein sequence ID" value="XP_028512449.1"/>
    <property type="gene ID" value="LOC110255059"/>
</dbReference>
<evidence type="ECO:0000313" key="11">
    <source>
        <dbReference type="Proteomes" id="UP000887567"/>
    </source>
</evidence>
<dbReference type="AlphaFoldDB" id="A0A913YBM8"/>
<keyword evidence="11" id="KW-1185">Reference proteome</keyword>
<protein>
    <recommendedName>
        <fullName evidence="8">Mitochondrial inner membrane protease subunit</fullName>
        <ecNumber evidence="8">3.4.21.-</ecNumber>
    </recommendedName>
</protein>
<evidence type="ECO:0000256" key="5">
    <source>
        <dbReference type="ARBA" id="ARBA00023128"/>
    </source>
</evidence>
<dbReference type="InterPro" id="IPR052064">
    <property type="entry name" value="Mito_IMP1_subunit"/>
</dbReference>
<evidence type="ECO:0000256" key="6">
    <source>
        <dbReference type="ARBA" id="ARBA00023136"/>
    </source>
</evidence>
<dbReference type="GO" id="GO:0006627">
    <property type="term" value="P:protein processing involved in protein targeting to mitochondrion"/>
    <property type="evidence" value="ECO:0007669"/>
    <property type="project" value="TreeGrafter"/>
</dbReference>
<evidence type="ECO:0000256" key="2">
    <source>
        <dbReference type="ARBA" id="ARBA00011805"/>
    </source>
</evidence>
<evidence type="ECO:0000259" key="9">
    <source>
        <dbReference type="Pfam" id="PF10502"/>
    </source>
</evidence>
<dbReference type="KEGG" id="epa:110255059"/>
<dbReference type="Gene3D" id="2.10.109.10">
    <property type="entry name" value="Umud Fragment, subunit A"/>
    <property type="match status" value="1"/>
</dbReference>
<comment type="subcellular location">
    <subcellularLocation>
        <location evidence="1 8">Mitochondrion inner membrane</location>
    </subcellularLocation>
</comment>
<dbReference type="InterPro" id="IPR036286">
    <property type="entry name" value="LexA/Signal_pep-like_sf"/>
</dbReference>
<comment type="similarity">
    <text evidence="7">Belongs to the peptidase S26 family. IMP1 subfamily.</text>
</comment>
<dbReference type="InterPro" id="IPR019533">
    <property type="entry name" value="Peptidase_S26"/>
</dbReference>
<keyword evidence="6" id="KW-0472">Membrane</keyword>
<dbReference type="GO" id="GO:0004252">
    <property type="term" value="F:serine-type endopeptidase activity"/>
    <property type="evidence" value="ECO:0007669"/>
    <property type="project" value="InterPro"/>
</dbReference>
<evidence type="ECO:0000256" key="8">
    <source>
        <dbReference type="RuleBase" id="RU362041"/>
    </source>
</evidence>
<dbReference type="CDD" id="cd06530">
    <property type="entry name" value="S26_SPase_I"/>
    <property type="match status" value="1"/>
</dbReference>
<feature type="domain" description="Peptidase S26" evidence="9">
    <location>
        <begin position="102"/>
        <end position="145"/>
    </location>
</feature>
<dbReference type="PANTHER" id="PTHR12383">
    <property type="entry name" value="PROTEASE FAMILY S26 MITOCHONDRIAL INNER MEMBRANE PROTEASE-RELATED"/>
    <property type="match status" value="1"/>
</dbReference>
<dbReference type="InterPro" id="IPR000223">
    <property type="entry name" value="Pept_S26A_signal_pept_1"/>
</dbReference>
<proteinExistence type="inferred from homology"/>
<dbReference type="Pfam" id="PF10502">
    <property type="entry name" value="Peptidase_S26"/>
    <property type="match status" value="1"/>
</dbReference>
<dbReference type="RefSeq" id="XP_028512449.1">
    <property type="nucleotide sequence ID" value="XM_028656648.1"/>
</dbReference>
<evidence type="ECO:0000256" key="3">
    <source>
        <dbReference type="ARBA" id="ARBA00022792"/>
    </source>
</evidence>
<keyword evidence="5 8" id="KW-0496">Mitochondrion</keyword>
<dbReference type="OMA" id="YFGPFWN"/>
<accession>A0A913YBM8</accession>
<reference evidence="10" key="1">
    <citation type="submission" date="2022-11" db="UniProtKB">
        <authorList>
            <consortium name="EnsemblMetazoa"/>
        </authorList>
    </citation>
    <scope>IDENTIFICATION</scope>
</reference>
<keyword evidence="3 8" id="KW-0999">Mitochondrion inner membrane</keyword>